<evidence type="ECO:0000313" key="1">
    <source>
        <dbReference type="EMBL" id="KAJ4440558.1"/>
    </source>
</evidence>
<name>A0ABQ8T2T5_PERAM</name>
<dbReference type="Proteomes" id="UP001148838">
    <property type="component" value="Unassembled WGS sequence"/>
</dbReference>
<reference evidence="1 2" key="1">
    <citation type="journal article" date="2022" name="Allergy">
        <title>Genome assembly and annotation of Periplaneta americana reveal a comprehensive cockroach allergen profile.</title>
        <authorList>
            <person name="Wang L."/>
            <person name="Xiong Q."/>
            <person name="Saelim N."/>
            <person name="Wang L."/>
            <person name="Nong W."/>
            <person name="Wan A.T."/>
            <person name="Shi M."/>
            <person name="Liu X."/>
            <person name="Cao Q."/>
            <person name="Hui J.H.L."/>
            <person name="Sookrung N."/>
            <person name="Leung T.F."/>
            <person name="Tungtrongchitr A."/>
            <person name="Tsui S.K.W."/>
        </authorList>
    </citation>
    <scope>NUCLEOTIDE SEQUENCE [LARGE SCALE GENOMIC DNA]</scope>
    <source>
        <strain evidence="1">PWHHKU_190912</strain>
    </source>
</reference>
<organism evidence="1 2">
    <name type="scientific">Periplaneta americana</name>
    <name type="common">American cockroach</name>
    <name type="synonym">Blatta americana</name>
    <dbReference type="NCBI Taxonomy" id="6978"/>
    <lineage>
        <taxon>Eukaryota</taxon>
        <taxon>Metazoa</taxon>
        <taxon>Ecdysozoa</taxon>
        <taxon>Arthropoda</taxon>
        <taxon>Hexapoda</taxon>
        <taxon>Insecta</taxon>
        <taxon>Pterygota</taxon>
        <taxon>Neoptera</taxon>
        <taxon>Polyneoptera</taxon>
        <taxon>Dictyoptera</taxon>
        <taxon>Blattodea</taxon>
        <taxon>Blattoidea</taxon>
        <taxon>Blattidae</taxon>
        <taxon>Blattinae</taxon>
        <taxon>Periplaneta</taxon>
    </lineage>
</organism>
<proteinExistence type="predicted"/>
<sequence length="123" mass="13917">MLSVSTKEISTEHRLLMDEQSLKFFQENLQHSRAATSNIAQLIIESRVDISLLQEPYTVNNKIAGIPKSMRTYVCGEGRRRAAIIISNNNVDATLISQLSNEDCVVMEIHHKEKKFFISGLVL</sequence>
<keyword evidence="2" id="KW-1185">Reference proteome</keyword>
<evidence type="ECO:0000313" key="2">
    <source>
        <dbReference type="Proteomes" id="UP001148838"/>
    </source>
</evidence>
<gene>
    <name evidence="1" type="ORF">ANN_08703</name>
</gene>
<comment type="caution">
    <text evidence="1">The sequence shown here is derived from an EMBL/GenBank/DDBJ whole genome shotgun (WGS) entry which is preliminary data.</text>
</comment>
<dbReference type="EMBL" id="JAJSOF020000017">
    <property type="protein sequence ID" value="KAJ4440558.1"/>
    <property type="molecule type" value="Genomic_DNA"/>
</dbReference>
<protein>
    <recommendedName>
        <fullName evidence="3">Per a allergen</fullName>
    </recommendedName>
</protein>
<evidence type="ECO:0008006" key="3">
    <source>
        <dbReference type="Google" id="ProtNLM"/>
    </source>
</evidence>
<dbReference type="Gene3D" id="3.60.10.10">
    <property type="entry name" value="Endonuclease/exonuclease/phosphatase"/>
    <property type="match status" value="1"/>
</dbReference>
<dbReference type="SUPFAM" id="SSF56219">
    <property type="entry name" value="DNase I-like"/>
    <property type="match status" value="1"/>
</dbReference>
<dbReference type="InterPro" id="IPR036691">
    <property type="entry name" value="Endo/exonu/phosph_ase_sf"/>
</dbReference>
<accession>A0ABQ8T2T5</accession>